<evidence type="ECO:0000313" key="1">
    <source>
        <dbReference type="EMBL" id="MVT43203.1"/>
    </source>
</evidence>
<dbReference type="InterPro" id="IPR022385">
    <property type="entry name" value="Rhs_assc_core"/>
</dbReference>
<dbReference type="NCBIfam" id="TIGR03696">
    <property type="entry name" value="Rhs_assc_core"/>
    <property type="match status" value="1"/>
</dbReference>
<gene>
    <name evidence="1" type="ORF">GO495_21580</name>
</gene>
<dbReference type="Gene3D" id="2.180.10.10">
    <property type="entry name" value="RHS repeat-associated core"/>
    <property type="match status" value="1"/>
</dbReference>
<evidence type="ECO:0000313" key="2">
    <source>
        <dbReference type="Proteomes" id="UP000468388"/>
    </source>
</evidence>
<dbReference type="AlphaFoldDB" id="A0A6N8JDA7"/>
<dbReference type="OrthoDB" id="2972467at2"/>
<dbReference type="EMBL" id="WRXO01000007">
    <property type="protein sequence ID" value="MVT43203.1"/>
    <property type="molecule type" value="Genomic_DNA"/>
</dbReference>
<comment type="caution">
    <text evidence="1">The sequence shown here is derived from an EMBL/GenBank/DDBJ whole genome shotgun (WGS) entry which is preliminary data.</text>
</comment>
<proteinExistence type="predicted"/>
<dbReference type="PANTHER" id="PTHR32305">
    <property type="match status" value="1"/>
</dbReference>
<keyword evidence="2" id="KW-1185">Reference proteome</keyword>
<dbReference type="InterPro" id="IPR050708">
    <property type="entry name" value="T6SS_VgrG/RHS"/>
</dbReference>
<accession>A0A6N8JDA7</accession>
<dbReference type="PANTHER" id="PTHR32305:SF15">
    <property type="entry name" value="PROTEIN RHSA-RELATED"/>
    <property type="match status" value="1"/>
</dbReference>
<evidence type="ECO:0008006" key="3">
    <source>
        <dbReference type="Google" id="ProtNLM"/>
    </source>
</evidence>
<protein>
    <recommendedName>
        <fullName evidence="3">RHS repeat-associated core domain-containing protein</fullName>
    </recommendedName>
</protein>
<organism evidence="1 2">
    <name type="scientific">Chitinophaga oryziterrae</name>
    <dbReference type="NCBI Taxonomy" id="1031224"/>
    <lineage>
        <taxon>Bacteria</taxon>
        <taxon>Pseudomonadati</taxon>
        <taxon>Bacteroidota</taxon>
        <taxon>Chitinophagia</taxon>
        <taxon>Chitinophagales</taxon>
        <taxon>Chitinophagaceae</taxon>
        <taxon>Chitinophaga</taxon>
    </lineage>
</organism>
<reference evidence="1 2" key="1">
    <citation type="submission" date="2019-12" db="EMBL/GenBank/DDBJ databases">
        <title>The draft genomic sequence of strain Chitinophaga oryziterrae JCM 16595.</title>
        <authorList>
            <person name="Zhang X."/>
        </authorList>
    </citation>
    <scope>NUCLEOTIDE SEQUENCE [LARGE SCALE GENOMIC DNA]</scope>
    <source>
        <strain evidence="1 2">JCM 16595</strain>
    </source>
</reference>
<dbReference type="Proteomes" id="UP000468388">
    <property type="component" value="Unassembled WGS sequence"/>
</dbReference>
<name>A0A6N8JDA7_9BACT</name>
<sequence>MLQPDRSYSLGTYRYGFNGKENDGEVKGEGNQYDYGFRIYDPRIARFLSVDPLIQSFPWYTPYQFAGNKPIVAIDLDGLEEYIVHQYFNDKNKVSKIEIMRYRDVNGKVQNNYMTRLSDGYTITGNVLTFNHRGNSAVPEVVEQDQLTKAQREVLNKNLSVRSFAYTNGSHESFSSSDYKGEDFLTGDFVKSSGTIEYPAPIIPKPVQFDHHPIRPGTTLTSFTGSNNYYIGVSNFPGAGDIGDEMKGSLSKLGKTIDQAGNIKTVTVSVTQVVGADITADQYNEAVRQANVALSNIIGTLDKNTKSKVKFVNGGATVLKSDANPNKVKDAGTHIKLQ</sequence>